<evidence type="ECO:0000313" key="1">
    <source>
        <dbReference type="Proteomes" id="UP000887560"/>
    </source>
</evidence>
<dbReference type="Pfam" id="PF06918">
    <property type="entry name" value="DUF1280"/>
    <property type="match status" value="1"/>
</dbReference>
<reference evidence="2" key="1">
    <citation type="submission" date="2022-11" db="UniProtKB">
        <authorList>
            <consortium name="WormBaseParasite"/>
        </authorList>
    </citation>
    <scope>IDENTIFICATION</scope>
</reference>
<proteinExistence type="predicted"/>
<name>A0A915NC22_9BILA</name>
<dbReference type="AlphaFoldDB" id="A0A915NC22"/>
<sequence length="121" mass="13853">MKTRSLSLKRSIASGVKWAKQHEKKNRFISNLFKANKQREMKIKVMNNQVDKKQNLCWIAGTKNKICAGLEIKWKDSFLTCVNVRNFIEKRIEQLRLKGMLTGDPTLVLMGDKGASTTKIG</sequence>
<dbReference type="Proteomes" id="UP000887560">
    <property type="component" value="Unplaced"/>
</dbReference>
<protein>
    <submittedName>
        <fullName evidence="2">Uncharacterized protein</fullName>
    </submittedName>
</protein>
<organism evidence="1 2">
    <name type="scientific">Meloidogyne floridensis</name>
    <dbReference type="NCBI Taxonomy" id="298350"/>
    <lineage>
        <taxon>Eukaryota</taxon>
        <taxon>Metazoa</taxon>
        <taxon>Ecdysozoa</taxon>
        <taxon>Nematoda</taxon>
        <taxon>Chromadorea</taxon>
        <taxon>Rhabditida</taxon>
        <taxon>Tylenchina</taxon>
        <taxon>Tylenchomorpha</taxon>
        <taxon>Tylenchoidea</taxon>
        <taxon>Meloidogynidae</taxon>
        <taxon>Meloidogyninae</taxon>
        <taxon>Meloidogyne</taxon>
    </lineage>
</organism>
<evidence type="ECO:0000313" key="2">
    <source>
        <dbReference type="WBParaSite" id="scf7180000416797.g680"/>
    </source>
</evidence>
<dbReference type="InterPro" id="IPR009689">
    <property type="entry name" value="DUF1280"/>
</dbReference>
<dbReference type="WBParaSite" id="scf7180000416797.g680">
    <property type="protein sequence ID" value="scf7180000416797.g680"/>
    <property type="gene ID" value="scf7180000416797.g680"/>
</dbReference>
<keyword evidence="1" id="KW-1185">Reference proteome</keyword>
<accession>A0A915NC22</accession>